<feature type="compositionally biased region" description="Basic and acidic residues" evidence="1">
    <location>
        <begin position="1"/>
        <end position="34"/>
    </location>
</feature>
<dbReference type="AlphaFoldDB" id="A0A0F8ZS35"/>
<organism evidence="2">
    <name type="scientific">marine sediment metagenome</name>
    <dbReference type="NCBI Taxonomy" id="412755"/>
    <lineage>
        <taxon>unclassified sequences</taxon>
        <taxon>metagenomes</taxon>
        <taxon>ecological metagenomes</taxon>
    </lineage>
</organism>
<feature type="non-terminal residue" evidence="2">
    <location>
        <position position="1"/>
    </location>
</feature>
<feature type="compositionally biased region" description="Basic and acidic residues" evidence="1">
    <location>
        <begin position="55"/>
        <end position="67"/>
    </location>
</feature>
<name>A0A0F8ZS35_9ZZZZ</name>
<feature type="region of interest" description="Disordered" evidence="1">
    <location>
        <begin position="1"/>
        <end position="81"/>
    </location>
</feature>
<reference evidence="2" key="1">
    <citation type="journal article" date="2015" name="Nature">
        <title>Complex archaea that bridge the gap between prokaryotes and eukaryotes.</title>
        <authorList>
            <person name="Spang A."/>
            <person name="Saw J.H."/>
            <person name="Jorgensen S.L."/>
            <person name="Zaremba-Niedzwiedzka K."/>
            <person name="Martijn J."/>
            <person name="Lind A.E."/>
            <person name="van Eijk R."/>
            <person name="Schleper C."/>
            <person name="Guy L."/>
            <person name="Ettema T.J."/>
        </authorList>
    </citation>
    <scope>NUCLEOTIDE SEQUENCE</scope>
</reference>
<accession>A0A0F8ZS35</accession>
<comment type="caution">
    <text evidence="2">The sequence shown here is derived from an EMBL/GenBank/DDBJ whole genome shotgun (WGS) entry which is preliminary data.</text>
</comment>
<dbReference type="EMBL" id="LAZR01046376">
    <property type="protein sequence ID" value="KKK96672.1"/>
    <property type="molecule type" value="Genomic_DNA"/>
</dbReference>
<evidence type="ECO:0000313" key="2">
    <source>
        <dbReference type="EMBL" id="KKK96672.1"/>
    </source>
</evidence>
<sequence length="447" mass="51167">FNIIERDAETIRQLREENQRLRDENNRLKGEQGKPKIRPGKPKDGSKDSGGSKGKNKDFSSEKERSAGKQGSGRRIGKKKDQIKIDRTQVCEVDKDLLPPDAVFKGYAESTVQDLIIITDNVLFLKEVYYSASENKNYTAEVPAGYEGGFGPHMKAAALILKNVCNMSGAKILEFFHNCKILISAGTVSNMLIKDKEVFHEEKQQLYKAGLTVTTYQQIDDTCARVNGENYFTQILCNPYYTAYFTCEHKNRLTILEILRTGEENGGKGLRYLINDEAFGLLKQLRISKKIIDELSGLKSEKDFSKEEIEQLLSEHLPYLNERARTRILEATAIASYHQEEDYPVIRTLLCDDAPQYKLLTEYLALCWVHDGRHYKKLSPVVLYNVRMLEELIDRYWEYYRKLLAYKEAPSEELAISLSAEFDILFSTKTGYAVLDERISKTKAKKG</sequence>
<proteinExistence type="predicted"/>
<protein>
    <submittedName>
        <fullName evidence="2">Uncharacterized protein</fullName>
    </submittedName>
</protein>
<feature type="non-terminal residue" evidence="2">
    <location>
        <position position="447"/>
    </location>
</feature>
<gene>
    <name evidence="2" type="ORF">LCGC14_2660420</name>
</gene>
<evidence type="ECO:0000256" key="1">
    <source>
        <dbReference type="SAM" id="MobiDB-lite"/>
    </source>
</evidence>